<dbReference type="Proteomes" id="UP000263753">
    <property type="component" value="Chromosome"/>
</dbReference>
<accession>A0A3B7LT37</accession>
<gene>
    <name evidence="1" type="ORF">CDG60_04155</name>
</gene>
<proteinExistence type="predicted"/>
<evidence type="ECO:0000313" key="2">
    <source>
        <dbReference type="Proteomes" id="UP000263753"/>
    </source>
</evidence>
<dbReference type="KEGG" id="achi:CDG60_04155"/>
<dbReference type="EMBL" id="CP032134">
    <property type="protein sequence ID" value="AXY55846.1"/>
    <property type="molecule type" value="Genomic_DNA"/>
</dbReference>
<name>A0A3B7LT37_9GAMM</name>
<organism evidence="1 2">
    <name type="scientific">Acinetobacter chinensis</name>
    <dbReference type="NCBI Taxonomy" id="2004650"/>
    <lineage>
        <taxon>Bacteria</taxon>
        <taxon>Pseudomonadati</taxon>
        <taxon>Pseudomonadota</taxon>
        <taxon>Gammaproteobacteria</taxon>
        <taxon>Moraxellales</taxon>
        <taxon>Moraxellaceae</taxon>
        <taxon>Acinetobacter</taxon>
    </lineage>
</organism>
<reference evidence="2" key="1">
    <citation type="submission" date="2018-09" db="EMBL/GenBank/DDBJ databases">
        <title>The complete genome of Acinetobacter sp. strain WCHAc010005.</title>
        <authorList>
            <person name="Hu Y."/>
            <person name="Long H."/>
            <person name="Feng Y."/>
            <person name="Zong Z."/>
        </authorList>
    </citation>
    <scope>NUCLEOTIDE SEQUENCE [LARGE SCALE GENOMIC DNA]</scope>
    <source>
        <strain evidence="2">WCHAc010005</strain>
    </source>
</reference>
<evidence type="ECO:0000313" key="1">
    <source>
        <dbReference type="EMBL" id="AXY55846.1"/>
    </source>
</evidence>
<dbReference type="AlphaFoldDB" id="A0A3B7LT37"/>
<dbReference type="RefSeq" id="WP_087513822.1">
    <property type="nucleotide sequence ID" value="NZ_CP032134.1"/>
</dbReference>
<sequence>MSKQYINIAIAGLSLSHSEELKNQLRNMIPQDYIIKWITATDPNIDCLFIHETFYETEGIQRIINKKCFPWLKITKHHQQQQLTNNVLNFPVSNHDELTQWLNHHVLNQEQIPEAETVNHIEAHEIDEEYLSEVLNPENHAKLHLFDAYGSIGIAKPDLNTIWIILERKKTGTDSSFSYDLANTDDFMKIYRKEKYILQDWLWNFYWNSPELLKMIAPDDGHFKILSWPKPSDIQNKKLIFQLSAVFIQGAKISKIADHFNISQQLIIRFIATNLAMNNAVKINIWDKHFTPPTPEIQDKKDDQSLIKSFFGKIRKKFGF</sequence>
<protein>
    <submittedName>
        <fullName evidence="1">Uncharacterized protein</fullName>
    </submittedName>
</protein>